<dbReference type="PANTHER" id="PTHR23315:SF7">
    <property type="entry name" value="U-BOX DOMAIN-CONTAINING PROTEIN 4"/>
    <property type="match status" value="1"/>
</dbReference>
<comment type="caution">
    <text evidence="2">The sequence shown here is derived from an EMBL/GenBank/DDBJ whole genome shotgun (WGS) entry which is preliminary data.</text>
</comment>
<dbReference type="InterPro" id="IPR000225">
    <property type="entry name" value="Armadillo"/>
</dbReference>
<evidence type="ECO:0000313" key="2">
    <source>
        <dbReference type="EMBL" id="GMF21106.1"/>
    </source>
</evidence>
<sequence length="289" mass="31600">MTSLLHLWHLFWSEHKTRRAAYALGNLALKSTANDLMVRRGVISRLVALLRNGTQQQKNAAASALENLVRVTYSDPADISRETLAEPLVLVGSQEQKESAACTLMRICASNDALRTDIEQNGGVSFLMALLRAACALHKLAGKDAPRAEIVRENGIAALVELLRLQLDEQKESSAKALMTITKANDAARADVAREGGIMALVSILKSGTDQQKYYAAGVLGNLARNWDCIHLDIVRGGAAAPLVVLLRSERINRRTLLHLHSETFLPSTMIQAVLKSRMKGALACFRRL</sequence>
<dbReference type="OrthoDB" id="101901at2759"/>
<organism evidence="2 3">
    <name type="scientific">Phytophthora lilii</name>
    <dbReference type="NCBI Taxonomy" id="2077276"/>
    <lineage>
        <taxon>Eukaryota</taxon>
        <taxon>Sar</taxon>
        <taxon>Stramenopiles</taxon>
        <taxon>Oomycota</taxon>
        <taxon>Peronosporomycetes</taxon>
        <taxon>Peronosporales</taxon>
        <taxon>Peronosporaceae</taxon>
        <taxon>Phytophthora</taxon>
    </lineage>
</organism>
<dbReference type="InterPro" id="IPR011989">
    <property type="entry name" value="ARM-like"/>
</dbReference>
<dbReference type="PANTHER" id="PTHR23315">
    <property type="entry name" value="U BOX DOMAIN-CONTAINING"/>
    <property type="match status" value="1"/>
</dbReference>
<dbReference type="Proteomes" id="UP001165083">
    <property type="component" value="Unassembled WGS sequence"/>
</dbReference>
<protein>
    <submittedName>
        <fullName evidence="2">Unnamed protein product</fullName>
    </submittedName>
</protein>
<dbReference type="InterPro" id="IPR016024">
    <property type="entry name" value="ARM-type_fold"/>
</dbReference>
<dbReference type="EMBL" id="BSXW01000395">
    <property type="protein sequence ID" value="GMF21106.1"/>
    <property type="molecule type" value="Genomic_DNA"/>
</dbReference>
<dbReference type="SMART" id="SM00185">
    <property type="entry name" value="ARM"/>
    <property type="match status" value="4"/>
</dbReference>
<evidence type="ECO:0000313" key="3">
    <source>
        <dbReference type="Proteomes" id="UP001165083"/>
    </source>
</evidence>
<reference evidence="2" key="1">
    <citation type="submission" date="2023-04" db="EMBL/GenBank/DDBJ databases">
        <title>Phytophthora lilii NBRC 32176.</title>
        <authorList>
            <person name="Ichikawa N."/>
            <person name="Sato H."/>
            <person name="Tonouchi N."/>
        </authorList>
    </citation>
    <scope>NUCLEOTIDE SEQUENCE</scope>
    <source>
        <strain evidence="2">NBRC 32176</strain>
    </source>
</reference>
<name>A0A9W6TS15_9STRA</name>
<evidence type="ECO:0000256" key="1">
    <source>
        <dbReference type="PROSITE-ProRule" id="PRU00259"/>
    </source>
</evidence>
<feature type="repeat" description="ARM" evidence="1">
    <location>
        <begin position="196"/>
        <end position="226"/>
    </location>
</feature>
<dbReference type="PROSITE" id="PS50176">
    <property type="entry name" value="ARM_REPEAT"/>
    <property type="match status" value="1"/>
</dbReference>
<dbReference type="Gene3D" id="1.25.10.10">
    <property type="entry name" value="Leucine-rich Repeat Variant"/>
    <property type="match status" value="2"/>
</dbReference>
<dbReference type="SUPFAM" id="SSF48371">
    <property type="entry name" value="ARM repeat"/>
    <property type="match status" value="1"/>
</dbReference>
<accession>A0A9W6TS15</accession>
<proteinExistence type="predicted"/>
<gene>
    <name evidence="2" type="ORF">Plil01_000829100</name>
</gene>
<dbReference type="AlphaFoldDB" id="A0A9W6TS15"/>
<keyword evidence="3" id="KW-1185">Reference proteome</keyword>